<name>A0AAE3I2R2_9RALS</name>
<evidence type="ECO:0000313" key="1">
    <source>
        <dbReference type="EMBL" id="MCT7312932.1"/>
    </source>
</evidence>
<evidence type="ECO:0000313" key="2">
    <source>
        <dbReference type="EMBL" id="MCT7315626.1"/>
    </source>
</evidence>
<dbReference type="Proteomes" id="UP001164420">
    <property type="component" value="Unassembled WGS sequence"/>
</dbReference>
<gene>
    <name evidence="2" type="ORF">N5I87_06385</name>
    <name evidence="1" type="ORF">N5J06_18325</name>
</gene>
<dbReference type="AlphaFoldDB" id="A0AAE3I2R2"/>
<dbReference type="RefSeq" id="WP_252690730.1">
    <property type="nucleotide sequence ID" value="NZ_JAMXHU010000001.1"/>
</dbReference>
<accession>A0AAE3I2R2</accession>
<proteinExistence type="predicted"/>
<sequence>MTSMPMVAAFLIVSSVRAVRRKRVARTSPRAAQAMTAALAAARRLF</sequence>
<dbReference type="Proteomes" id="UP001164374">
    <property type="component" value="Unassembled WGS sequence"/>
</dbReference>
<comment type="caution">
    <text evidence="2">The sequence shown here is derived from an EMBL/GenBank/DDBJ whole genome shotgun (WGS) entry which is preliminary data.</text>
</comment>
<evidence type="ECO:0000313" key="4">
    <source>
        <dbReference type="Proteomes" id="UP001164420"/>
    </source>
</evidence>
<evidence type="ECO:0000313" key="3">
    <source>
        <dbReference type="Proteomes" id="UP001164374"/>
    </source>
</evidence>
<dbReference type="EMBL" id="JAOCQI010000003">
    <property type="protein sequence ID" value="MCT7312932.1"/>
    <property type="molecule type" value="Genomic_DNA"/>
</dbReference>
<protein>
    <submittedName>
        <fullName evidence="2">Uncharacterized protein</fullName>
    </submittedName>
</protein>
<reference evidence="2 4" key="1">
    <citation type="journal article" date="2023" name="Front. Microbiol.">
        <title>Ralstonia chuxiongensis sp. nov., Ralstonia mojiangensis sp. nov., and Ralstonia soli sp. nov., isolated from tobacco fields, are three novel species in the family Burkholderiaceae.</title>
        <authorList>
            <person name="Lu C.H."/>
            <person name="Zhang Y.Y."/>
            <person name="Jiang N."/>
            <person name="Chen W."/>
            <person name="Shao X."/>
            <person name="Zhao Z.M."/>
            <person name="Lu W.L."/>
            <person name="Hu X."/>
            <person name="Xi Y.X."/>
            <person name="Zou S.Y."/>
            <person name="Wei Q.J."/>
            <person name="Lin Z.L."/>
            <person name="Gong L."/>
            <person name="Gai X.T."/>
            <person name="Zhang L.Q."/>
            <person name="Li J.Y."/>
            <person name="Jin Y."/>
            <person name="Xia Z.Y."/>
        </authorList>
    </citation>
    <scope>NUCLEOTIDE SEQUENCE</scope>
    <source>
        <strain evidence="2">22TCCZM01-4</strain>
        <strain evidence="1 4">22TCJT01-1</strain>
    </source>
</reference>
<reference evidence="2" key="2">
    <citation type="submission" date="2023-02" db="EMBL/GenBank/DDBJ databases">
        <authorList>
            <person name="Lu C.-H."/>
        </authorList>
    </citation>
    <scope>NUCLEOTIDE SEQUENCE</scope>
    <source>
        <strain evidence="2">22TCCZM01-4</strain>
        <strain evidence="1">22TCJT01-1</strain>
    </source>
</reference>
<dbReference type="EMBL" id="JAOCQJ010000002">
    <property type="protein sequence ID" value="MCT7315626.1"/>
    <property type="molecule type" value="Genomic_DNA"/>
</dbReference>
<keyword evidence="4" id="KW-1185">Reference proteome</keyword>
<organism evidence="2 3">
    <name type="scientific">Ralstonia mojiangensis</name>
    <dbReference type="NCBI Taxonomy" id="2953895"/>
    <lineage>
        <taxon>Bacteria</taxon>
        <taxon>Pseudomonadati</taxon>
        <taxon>Pseudomonadota</taxon>
        <taxon>Betaproteobacteria</taxon>
        <taxon>Burkholderiales</taxon>
        <taxon>Burkholderiaceae</taxon>
        <taxon>Ralstonia</taxon>
    </lineage>
</organism>